<evidence type="ECO:0000313" key="6">
    <source>
        <dbReference type="EMBL" id="RAL37787.1"/>
    </source>
</evidence>
<comment type="similarity">
    <text evidence="1 4">Belongs to the glycosyl hydrolase 17 family.</text>
</comment>
<keyword evidence="5" id="KW-0732">Signal</keyword>
<dbReference type="GO" id="GO:0005975">
    <property type="term" value="P:carbohydrate metabolic process"/>
    <property type="evidence" value="ECO:0007669"/>
    <property type="project" value="InterPro"/>
</dbReference>
<dbReference type="EMBL" id="NQVE01000215">
    <property type="protein sequence ID" value="RAL37787.1"/>
    <property type="molecule type" value="Genomic_DNA"/>
</dbReference>
<keyword evidence="2" id="KW-0378">Hydrolase</keyword>
<organism evidence="6 7">
    <name type="scientific">Cuscuta australis</name>
    <dbReference type="NCBI Taxonomy" id="267555"/>
    <lineage>
        <taxon>Eukaryota</taxon>
        <taxon>Viridiplantae</taxon>
        <taxon>Streptophyta</taxon>
        <taxon>Embryophyta</taxon>
        <taxon>Tracheophyta</taxon>
        <taxon>Spermatophyta</taxon>
        <taxon>Magnoliopsida</taxon>
        <taxon>eudicotyledons</taxon>
        <taxon>Gunneridae</taxon>
        <taxon>Pentapetalae</taxon>
        <taxon>asterids</taxon>
        <taxon>lamiids</taxon>
        <taxon>Solanales</taxon>
        <taxon>Convolvulaceae</taxon>
        <taxon>Cuscuteae</taxon>
        <taxon>Cuscuta</taxon>
        <taxon>Cuscuta subgen. Grammica</taxon>
        <taxon>Cuscuta sect. Cleistogrammica</taxon>
    </lineage>
</organism>
<proteinExistence type="inferred from homology"/>
<name>A0A328CWI0_9ASTE</name>
<dbReference type="Pfam" id="PF00332">
    <property type="entry name" value="Glyco_hydro_17"/>
    <property type="match status" value="1"/>
</dbReference>
<dbReference type="Proteomes" id="UP000249390">
    <property type="component" value="Unassembled WGS sequence"/>
</dbReference>
<evidence type="ECO:0008006" key="8">
    <source>
        <dbReference type="Google" id="ProtNLM"/>
    </source>
</evidence>
<dbReference type="InterPro" id="IPR000490">
    <property type="entry name" value="Glyco_hydro_17"/>
</dbReference>
<evidence type="ECO:0000313" key="7">
    <source>
        <dbReference type="Proteomes" id="UP000249390"/>
    </source>
</evidence>
<accession>A0A328CWI0</accession>
<dbReference type="SUPFAM" id="SSF51445">
    <property type="entry name" value="(Trans)glycosidases"/>
    <property type="match status" value="1"/>
</dbReference>
<evidence type="ECO:0000256" key="1">
    <source>
        <dbReference type="ARBA" id="ARBA00008773"/>
    </source>
</evidence>
<evidence type="ECO:0000256" key="2">
    <source>
        <dbReference type="ARBA" id="ARBA00022801"/>
    </source>
</evidence>
<evidence type="ECO:0000256" key="3">
    <source>
        <dbReference type="ARBA" id="ARBA00023295"/>
    </source>
</evidence>
<dbReference type="Gene3D" id="3.20.20.80">
    <property type="entry name" value="Glycosidases"/>
    <property type="match status" value="1"/>
</dbReference>
<gene>
    <name evidence="6" type="ORF">DM860_000481</name>
</gene>
<sequence length="359" mass="39800">MATLKLSSHLLIVLSIATVISISYTMTCTEAQRYKLPSHVGICYSFNCYEIPDSDKIAGIYKKYGITKMRTYAPLPPLLGALNGTGIELLLGIDNPDLPSLADSEAAVEAWFDTKIVPFLDNVKIPYIIVGNEVMPGPSGKFLLGAIRNVQNVLDRRRFPFLQNTKVTTALNMGSLKSTTMYPSQTTFIDEAKPLVAPILQHLQAHGAPILLNVLPYYEHYYNPKFLHADYALFTAPDTVVQDGQFSYANLFDATVDGFQWAIEDAGVKGLDIVVSESGWPHAAPPNFASPELAATYIRNYLGHVWDRPGTPKVPPSKILAYFIYNLIDESRNQAARGDRYFGLLNQQLLPNYDCGLFP</sequence>
<protein>
    <recommendedName>
        <fullName evidence="8">Glucan endo-1,3-beta-D-glucosidase</fullName>
    </recommendedName>
</protein>
<dbReference type="InterPro" id="IPR017853">
    <property type="entry name" value="GH"/>
</dbReference>
<dbReference type="GO" id="GO:0004553">
    <property type="term" value="F:hydrolase activity, hydrolyzing O-glycosyl compounds"/>
    <property type="evidence" value="ECO:0007669"/>
    <property type="project" value="InterPro"/>
</dbReference>
<dbReference type="AlphaFoldDB" id="A0A328CWI0"/>
<feature type="chain" id="PRO_5016300707" description="Glucan endo-1,3-beta-D-glucosidase" evidence="5">
    <location>
        <begin position="32"/>
        <end position="359"/>
    </location>
</feature>
<comment type="caution">
    <text evidence="6">The sequence shown here is derived from an EMBL/GenBank/DDBJ whole genome shotgun (WGS) entry which is preliminary data.</text>
</comment>
<evidence type="ECO:0000256" key="4">
    <source>
        <dbReference type="RuleBase" id="RU004335"/>
    </source>
</evidence>
<feature type="signal peptide" evidence="5">
    <location>
        <begin position="1"/>
        <end position="31"/>
    </location>
</feature>
<evidence type="ECO:0000256" key="5">
    <source>
        <dbReference type="SAM" id="SignalP"/>
    </source>
</evidence>
<keyword evidence="3" id="KW-0326">Glycosidase</keyword>
<dbReference type="InterPro" id="IPR044965">
    <property type="entry name" value="Glyco_hydro_17_plant"/>
</dbReference>
<keyword evidence="7" id="KW-1185">Reference proteome</keyword>
<reference evidence="6 7" key="1">
    <citation type="submission" date="2018-06" db="EMBL/GenBank/DDBJ databases">
        <title>The Genome of Cuscuta australis (Dodder) Provides Insight into the Evolution of Plant Parasitism.</title>
        <authorList>
            <person name="Liu H."/>
        </authorList>
    </citation>
    <scope>NUCLEOTIDE SEQUENCE [LARGE SCALE GENOMIC DNA]</scope>
    <source>
        <strain evidence="7">cv. Yunnan</strain>
        <tissue evidence="6">Vines</tissue>
    </source>
</reference>
<dbReference type="PANTHER" id="PTHR32227">
    <property type="entry name" value="GLUCAN ENDO-1,3-BETA-GLUCOSIDASE BG1-RELATED-RELATED"/>
    <property type="match status" value="1"/>
</dbReference>